<keyword evidence="2" id="KW-1003">Cell membrane</keyword>
<proteinExistence type="predicted"/>
<evidence type="ECO:0000256" key="5">
    <source>
        <dbReference type="ARBA" id="ARBA00022692"/>
    </source>
</evidence>
<dbReference type="PANTHER" id="PTHR33908:SF3">
    <property type="entry name" value="UNDECAPRENYL PHOSPHATE-ALPHA-4-AMINO-4-DEOXY-L-ARABINOSE ARABINOSYL TRANSFERASE"/>
    <property type="match status" value="1"/>
</dbReference>
<keyword evidence="5 8" id="KW-0812">Transmembrane</keyword>
<sequence length="626" mass="69358">MTALPRRQRRRLLLITLLLGLVLFAWQLGNTGLVDETPPLFAASARAMAETGDWLIPRVNGLPRYDKPPLVYWVMGLVYALPGQARWNPLGTWASGFPSALAAIGVMLALADTLLRWPQPPFQAAPAAAPAPAPSHPSPPAPDRPGLTALTAALAFGLSPLALAWGRTAVSDSLFSGLVALALLLCWQTYADPRRRWWLPWTVLGLAVLAKGPVAVVLLGLTLLLFGWMQADIGGLWRRLRPLRGLALSALVAAPWYLLALHSEGRPFWDSFFGYHNIQRFTEVVNRHLQPWWFFVPVMLVASLPVSPLLLVGLARAIGPLRRSWCPTWPQPPAASLARFAACWLLAVLLFFTAAATKLPSYWLPATPAAALLIALAAQTGWSGGAGRPWERWAWGLCLLLVSGLGVVFLAAPLWLPLIQDPEMPTLASELRDSPLVTVVAACWLLAALLGWITRRRRPPLRLLALQLPLVLFVPAALLPLWSVGDRLRGEPVRRMAAALQREGRPGEPVAMVGVLKPSLHYYSRRVVIYEGIGVEGPINLADRLRRERRVGQRPSRPQEQPTVLVVIDRTTARAPFWRHLGASELERAGVYRLWRLDRRRLEEAVAQLRRKGFAPDWQLPRPERY</sequence>
<dbReference type="OrthoDB" id="9775035at2"/>
<feature type="transmembrane region" description="Helical" evidence="8">
    <location>
        <begin position="362"/>
        <end position="382"/>
    </location>
</feature>
<evidence type="ECO:0000256" key="2">
    <source>
        <dbReference type="ARBA" id="ARBA00022475"/>
    </source>
</evidence>
<evidence type="ECO:0000256" key="8">
    <source>
        <dbReference type="SAM" id="Phobius"/>
    </source>
</evidence>
<evidence type="ECO:0000256" key="7">
    <source>
        <dbReference type="ARBA" id="ARBA00023136"/>
    </source>
</evidence>
<evidence type="ECO:0000256" key="1">
    <source>
        <dbReference type="ARBA" id="ARBA00004651"/>
    </source>
</evidence>
<feature type="transmembrane region" description="Helical" evidence="8">
    <location>
        <begin position="70"/>
        <end position="87"/>
    </location>
</feature>
<feature type="transmembrane region" description="Helical" evidence="8">
    <location>
        <begin position="292"/>
        <end position="315"/>
    </location>
</feature>
<dbReference type="STRING" id="292564.Cyagr_1300"/>
<evidence type="ECO:0000313" key="10">
    <source>
        <dbReference type="Proteomes" id="UP000010388"/>
    </source>
</evidence>
<dbReference type="HOGENOM" id="CLU_019200_0_1_3"/>
<evidence type="ECO:0000256" key="4">
    <source>
        <dbReference type="ARBA" id="ARBA00022679"/>
    </source>
</evidence>
<gene>
    <name evidence="9" type="ordered locus">Cyagr_1300</name>
</gene>
<protein>
    <submittedName>
        <fullName evidence="9">PMT family glycosyltransferase, 4-amino-4-deoxy-L-arabinose transferase</fullName>
    </submittedName>
</protein>
<dbReference type="Proteomes" id="UP000010388">
    <property type="component" value="Chromosome"/>
</dbReference>
<dbReference type="EMBL" id="CP003495">
    <property type="protein sequence ID" value="AFY28476.1"/>
    <property type="molecule type" value="Genomic_DNA"/>
</dbReference>
<dbReference type="eggNOG" id="COG1807">
    <property type="taxonomic scope" value="Bacteria"/>
</dbReference>
<keyword evidence="3" id="KW-0328">Glycosyltransferase</keyword>
<dbReference type="GO" id="GO:0010041">
    <property type="term" value="P:response to iron(III) ion"/>
    <property type="evidence" value="ECO:0007669"/>
    <property type="project" value="TreeGrafter"/>
</dbReference>
<dbReference type="PANTHER" id="PTHR33908">
    <property type="entry name" value="MANNOSYLTRANSFERASE YKCB-RELATED"/>
    <property type="match status" value="1"/>
</dbReference>
<dbReference type="AlphaFoldDB" id="K9P6X5"/>
<feature type="transmembrane region" description="Helical" evidence="8">
    <location>
        <begin position="336"/>
        <end position="356"/>
    </location>
</feature>
<feature type="transmembrane region" description="Helical" evidence="8">
    <location>
        <begin position="394"/>
        <end position="416"/>
    </location>
</feature>
<evidence type="ECO:0000313" key="9">
    <source>
        <dbReference type="EMBL" id="AFY28476.1"/>
    </source>
</evidence>
<evidence type="ECO:0000256" key="6">
    <source>
        <dbReference type="ARBA" id="ARBA00022989"/>
    </source>
</evidence>
<name>K9P6X5_CYAGP</name>
<reference evidence="10" key="1">
    <citation type="journal article" date="2013" name="Proc. Natl. Acad. Sci. U.S.A.">
        <title>Improving the coverage of the cyanobacterial phylum using diversity-driven genome sequencing.</title>
        <authorList>
            <person name="Shih P.M."/>
            <person name="Wu D."/>
            <person name="Latifi A."/>
            <person name="Axen S.D."/>
            <person name="Fewer D.P."/>
            <person name="Talla E."/>
            <person name="Calteau A."/>
            <person name="Cai F."/>
            <person name="Tandeau de Marsac N."/>
            <person name="Rippka R."/>
            <person name="Herdman M."/>
            <person name="Sivonen K."/>
            <person name="Coursin T."/>
            <person name="Laurent T."/>
            <person name="Goodwin L."/>
            <person name="Nolan M."/>
            <person name="Davenport K.W."/>
            <person name="Han C.S."/>
            <person name="Rubin E.M."/>
            <person name="Eisen J.A."/>
            <person name="Woyke T."/>
            <person name="Gugger M."/>
            <person name="Kerfeld C.A."/>
        </authorList>
    </citation>
    <scope>NUCLEOTIDE SEQUENCE [LARGE SCALE GENOMIC DNA]</scope>
    <source>
        <strain evidence="10">ATCC 27147 / PCC 6307</strain>
    </source>
</reference>
<evidence type="ECO:0000256" key="3">
    <source>
        <dbReference type="ARBA" id="ARBA00022676"/>
    </source>
</evidence>
<feature type="transmembrane region" description="Helical" evidence="8">
    <location>
        <begin position="147"/>
        <end position="166"/>
    </location>
</feature>
<dbReference type="PATRIC" id="fig|292564.3.peg.1243"/>
<dbReference type="GO" id="GO:0005886">
    <property type="term" value="C:plasma membrane"/>
    <property type="evidence" value="ECO:0007669"/>
    <property type="project" value="UniProtKB-SubCell"/>
</dbReference>
<dbReference type="GO" id="GO:0016763">
    <property type="term" value="F:pentosyltransferase activity"/>
    <property type="evidence" value="ECO:0007669"/>
    <property type="project" value="TreeGrafter"/>
</dbReference>
<dbReference type="RefSeq" id="WP_015108929.1">
    <property type="nucleotide sequence ID" value="NC_019675.1"/>
</dbReference>
<feature type="transmembrane region" description="Helical" evidence="8">
    <location>
        <begin position="203"/>
        <end position="229"/>
    </location>
</feature>
<accession>K9P6X5</accession>
<feature type="transmembrane region" description="Helical" evidence="8">
    <location>
        <begin position="173"/>
        <end position="191"/>
    </location>
</feature>
<feature type="transmembrane region" description="Helical" evidence="8">
    <location>
        <begin position="99"/>
        <end position="117"/>
    </location>
</feature>
<feature type="transmembrane region" description="Helical" evidence="8">
    <location>
        <begin position="461"/>
        <end position="482"/>
    </location>
</feature>
<feature type="transmembrane region" description="Helical" evidence="8">
    <location>
        <begin position="241"/>
        <end position="259"/>
    </location>
</feature>
<keyword evidence="7 8" id="KW-0472">Membrane</keyword>
<keyword evidence="6 8" id="KW-1133">Transmembrane helix</keyword>
<dbReference type="GO" id="GO:0009103">
    <property type="term" value="P:lipopolysaccharide biosynthetic process"/>
    <property type="evidence" value="ECO:0007669"/>
    <property type="project" value="UniProtKB-ARBA"/>
</dbReference>
<organism evidence="9 10">
    <name type="scientific">Cyanobium gracile (strain ATCC 27147 / PCC 6307)</name>
    <dbReference type="NCBI Taxonomy" id="292564"/>
    <lineage>
        <taxon>Bacteria</taxon>
        <taxon>Bacillati</taxon>
        <taxon>Cyanobacteriota</taxon>
        <taxon>Cyanophyceae</taxon>
        <taxon>Synechococcales</taxon>
        <taxon>Prochlorococcaceae</taxon>
        <taxon>Cyanobium</taxon>
    </lineage>
</organism>
<comment type="subcellular location">
    <subcellularLocation>
        <location evidence="1">Cell membrane</location>
        <topology evidence="1">Multi-pass membrane protein</topology>
    </subcellularLocation>
</comment>
<keyword evidence="4 9" id="KW-0808">Transferase</keyword>
<dbReference type="InterPro" id="IPR050297">
    <property type="entry name" value="LipidA_mod_glycosyltrf_83"/>
</dbReference>
<feature type="transmembrane region" description="Helical" evidence="8">
    <location>
        <begin position="436"/>
        <end position="454"/>
    </location>
</feature>
<dbReference type="KEGG" id="cgc:Cyagr_1300"/>